<dbReference type="Proteomes" id="UP001055879">
    <property type="component" value="Linkage Group LG12"/>
</dbReference>
<reference evidence="2" key="1">
    <citation type="journal article" date="2022" name="Mol. Ecol. Resour.">
        <title>The genomes of chicory, endive, great burdock and yacon provide insights into Asteraceae palaeo-polyploidization history and plant inulin production.</title>
        <authorList>
            <person name="Fan W."/>
            <person name="Wang S."/>
            <person name="Wang H."/>
            <person name="Wang A."/>
            <person name="Jiang F."/>
            <person name="Liu H."/>
            <person name="Zhao H."/>
            <person name="Xu D."/>
            <person name="Zhang Y."/>
        </authorList>
    </citation>
    <scope>NUCLEOTIDE SEQUENCE [LARGE SCALE GENOMIC DNA]</scope>
    <source>
        <strain evidence="2">cv. Niubang</strain>
    </source>
</reference>
<dbReference type="EMBL" id="CM042058">
    <property type="protein sequence ID" value="KAI3685021.1"/>
    <property type="molecule type" value="Genomic_DNA"/>
</dbReference>
<sequence length="451" mass="51977">MNDIDKEVAINYGYTKKLWNRNEMKNINDIFSYTVACDIFGNDDPEPMSVIECQNREDWAKWKEAIQVELNSLNKRKVFGSIVLTPEVVKPIGNRWVFVRKRNEKNEIMRYKARLVAQGFSQRPGIDYEETYSPVMDAITFRYLISLAVSKNLEMRLMDVVTAYLYGSLDSDIYMKIPEGFKMPEALSTRPKEMYSIKLQRSLYGLKQSGRMWYNRLSDYLISKGYTNNLICPCVFIKKTTSGYVIIAVYVDDLNIIGTNKEIHEVIVLLKEEFEMKDLGRTKYCLGLQIEHMHNGILVHQSNYVEKVLKRFNMDKANPLSTPMVVRSLNIDNDPFRPCEENEDVLGPEVPYLSAIGALMYLTNCTRPDISFAVNLLARFSSSPTKRHWNGIKHIFRYLRGTVDLGLFYSNNSKEDLIGYADAGYLSDPHKARSQTGYVFINGGTAISWRS</sequence>
<evidence type="ECO:0000313" key="2">
    <source>
        <dbReference type="Proteomes" id="UP001055879"/>
    </source>
</evidence>
<protein>
    <submittedName>
        <fullName evidence="1">Uncharacterized protein</fullName>
    </submittedName>
</protein>
<evidence type="ECO:0000313" key="1">
    <source>
        <dbReference type="EMBL" id="KAI3685021.1"/>
    </source>
</evidence>
<proteinExistence type="predicted"/>
<accession>A0ACB8YIE2</accession>
<keyword evidence="2" id="KW-1185">Reference proteome</keyword>
<name>A0ACB8YIE2_ARCLA</name>
<gene>
    <name evidence="1" type="ORF">L6452_34252</name>
</gene>
<reference evidence="1 2" key="2">
    <citation type="journal article" date="2022" name="Mol. Ecol. Resour.">
        <title>The genomes of chicory, endive, great burdock and yacon provide insights into Asteraceae paleo-polyploidization history and plant inulin production.</title>
        <authorList>
            <person name="Fan W."/>
            <person name="Wang S."/>
            <person name="Wang H."/>
            <person name="Wang A."/>
            <person name="Jiang F."/>
            <person name="Liu H."/>
            <person name="Zhao H."/>
            <person name="Xu D."/>
            <person name="Zhang Y."/>
        </authorList>
    </citation>
    <scope>NUCLEOTIDE SEQUENCE [LARGE SCALE GENOMIC DNA]</scope>
    <source>
        <strain evidence="2">cv. Niubang</strain>
    </source>
</reference>
<comment type="caution">
    <text evidence="1">The sequence shown here is derived from an EMBL/GenBank/DDBJ whole genome shotgun (WGS) entry which is preliminary data.</text>
</comment>
<organism evidence="1 2">
    <name type="scientific">Arctium lappa</name>
    <name type="common">Greater burdock</name>
    <name type="synonym">Lappa major</name>
    <dbReference type="NCBI Taxonomy" id="4217"/>
    <lineage>
        <taxon>Eukaryota</taxon>
        <taxon>Viridiplantae</taxon>
        <taxon>Streptophyta</taxon>
        <taxon>Embryophyta</taxon>
        <taxon>Tracheophyta</taxon>
        <taxon>Spermatophyta</taxon>
        <taxon>Magnoliopsida</taxon>
        <taxon>eudicotyledons</taxon>
        <taxon>Gunneridae</taxon>
        <taxon>Pentapetalae</taxon>
        <taxon>asterids</taxon>
        <taxon>campanulids</taxon>
        <taxon>Asterales</taxon>
        <taxon>Asteraceae</taxon>
        <taxon>Carduoideae</taxon>
        <taxon>Cardueae</taxon>
        <taxon>Arctiinae</taxon>
        <taxon>Arctium</taxon>
    </lineage>
</organism>